<evidence type="ECO:0000313" key="2">
    <source>
        <dbReference type="EMBL" id="EST45641.1"/>
    </source>
</evidence>
<reference evidence="3" key="2">
    <citation type="submission" date="2020-12" db="EMBL/GenBank/DDBJ databases">
        <title>New Spironucleus salmonicida genome in near-complete chromosomes.</title>
        <authorList>
            <person name="Xu F."/>
            <person name="Kurt Z."/>
            <person name="Jimenez-Gonzalez A."/>
            <person name="Astvaldsson A."/>
            <person name="Andersson J.O."/>
            <person name="Svard S.G."/>
        </authorList>
    </citation>
    <scope>NUCLEOTIDE SEQUENCE</scope>
    <source>
        <strain evidence="3">ATCC 50377</strain>
    </source>
</reference>
<name>V6LPJ3_9EUKA</name>
<dbReference type="EMBL" id="KI546089">
    <property type="protein sequence ID" value="EST45641.1"/>
    <property type="molecule type" value="Genomic_DNA"/>
</dbReference>
<evidence type="ECO:0000313" key="4">
    <source>
        <dbReference type="Proteomes" id="UP000018208"/>
    </source>
</evidence>
<keyword evidence="4" id="KW-1185">Reference proteome</keyword>
<sequence>MQNYSVDKVRNRVFRNNSPLRSQALSSNPQVFDQLLTGYKPPQYNATPQGTVFGSARRVISAKRFNDQTSIQNVRQFRGVVCDNEKVYQEVKKKEDLSQMQWKGKDDFTGKIRDDMRQQFQMVEYHKQIVKSKEECLKNLQNDEHKRLQLQSTLQTNIKLQQDKYDIKELNHEKLIVKIENVQKTNDYLRVRIQSEENRLKQFKQNTTNLIEENLDKIHEKYAYIDPQIIIQKLTALEDNTVHTYNKQQEILDELNEVQEKNKIQKQLNQTQLQKQENSNKQAKTKMANQVMKLKNQQQKLDNDTLQAKRALVLLENVKGHLVEFFNTWSLAMFMMMDNKELERLRQNQFFAINYQVQSKDPLEMVQKLSNISDLIINQKPGNDALGQSLFVKKSSQGQAYRKIALYADEIFKNLYYQEQNLNKNVVSIVQKVCDGAVQGELMKQKRLKDIQVYEQDIVKLIQVRDEMEKWQLQVIKQLEQLLKRKEMGID</sequence>
<gene>
    <name evidence="2" type="ORF">SS50377_14213</name>
    <name evidence="3" type="ORF">SS50377_22197</name>
</gene>
<reference evidence="2 3" key="1">
    <citation type="journal article" date="2014" name="PLoS Genet.">
        <title>The Genome of Spironucleus salmonicida Highlights a Fish Pathogen Adapted to Fluctuating Environments.</title>
        <authorList>
            <person name="Xu F."/>
            <person name="Jerlstrom-Hultqvist J."/>
            <person name="Einarsson E."/>
            <person name="Astvaldsson A."/>
            <person name="Svard S.G."/>
            <person name="Andersson J.O."/>
        </authorList>
    </citation>
    <scope>NUCLEOTIDE SEQUENCE</scope>
    <source>
        <strain evidence="3">ATCC 50377</strain>
    </source>
</reference>
<feature type="coiled-coil region" evidence="1">
    <location>
        <begin position="179"/>
        <end position="213"/>
    </location>
</feature>
<dbReference type="AlphaFoldDB" id="V6LPJ3"/>
<keyword evidence="1" id="KW-0175">Coiled coil</keyword>
<dbReference type="VEuPathDB" id="GiardiaDB:SS50377_22197"/>
<accession>V6LPJ3</accession>
<dbReference type="Proteomes" id="UP000018208">
    <property type="component" value="Unassembled WGS sequence"/>
</dbReference>
<feature type="coiled-coil region" evidence="1">
    <location>
        <begin position="261"/>
        <end position="304"/>
    </location>
</feature>
<organism evidence="2">
    <name type="scientific">Spironucleus salmonicida</name>
    <dbReference type="NCBI Taxonomy" id="348837"/>
    <lineage>
        <taxon>Eukaryota</taxon>
        <taxon>Metamonada</taxon>
        <taxon>Diplomonadida</taxon>
        <taxon>Hexamitidae</taxon>
        <taxon>Hexamitinae</taxon>
        <taxon>Spironucleus</taxon>
    </lineage>
</organism>
<dbReference type="EMBL" id="AUWU02000002">
    <property type="protein sequence ID" value="KAH0576633.1"/>
    <property type="molecule type" value="Genomic_DNA"/>
</dbReference>
<evidence type="ECO:0000313" key="3">
    <source>
        <dbReference type="EMBL" id="KAH0576633.1"/>
    </source>
</evidence>
<proteinExistence type="predicted"/>
<evidence type="ECO:0000256" key="1">
    <source>
        <dbReference type="SAM" id="Coils"/>
    </source>
</evidence>
<protein>
    <submittedName>
        <fullName evidence="2">Uncharacterized protein</fullName>
    </submittedName>
</protein>